<evidence type="ECO:0000256" key="2">
    <source>
        <dbReference type="ARBA" id="ARBA00004123"/>
    </source>
</evidence>
<dbReference type="InParanoid" id="A0A1S3IW89"/>
<comment type="subcellular location">
    <subcellularLocation>
        <location evidence="2">Nucleus</location>
    </subcellularLocation>
</comment>
<dbReference type="PANTHER" id="PTHR16515">
    <property type="entry name" value="PR DOMAIN ZINC FINGER PROTEIN"/>
    <property type="match status" value="1"/>
</dbReference>
<keyword evidence="8" id="KW-0238">DNA-binding</keyword>
<feature type="domain" description="C2H2-type" evidence="13">
    <location>
        <begin position="459"/>
        <end position="486"/>
    </location>
</feature>
<feature type="domain" description="C2H2-type" evidence="13">
    <location>
        <begin position="682"/>
        <end position="709"/>
    </location>
</feature>
<feature type="domain" description="C2H2-type" evidence="13">
    <location>
        <begin position="710"/>
        <end position="737"/>
    </location>
</feature>
<dbReference type="FunFam" id="3.30.160.60:FF:000097">
    <property type="entry name" value="Zinc finger protein"/>
    <property type="match status" value="1"/>
</dbReference>
<dbReference type="GO" id="GO:0006357">
    <property type="term" value="P:regulation of transcription by RNA polymerase II"/>
    <property type="evidence" value="ECO:0007669"/>
    <property type="project" value="UniProtKB-ARBA"/>
</dbReference>
<dbReference type="InterPro" id="IPR036236">
    <property type="entry name" value="Znf_C2H2_sf"/>
</dbReference>
<dbReference type="AlphaFoldDB" id="A0A1S3IW89"/>
<dbReference type="Gene3D" id="3.30.160.60">
    <property type="entry name" value="Classic Zinc Finger"/>
    <property type="match status" value="11"/>
</dbReference>
<evidence type="ECO:0000256" key="3">
    <source>
        <dbReference type="ARBA" id="ARBA00022723"/>
    </source>
</evidence>
<keyword evidence="4" id="KW-0677">Repeat</keyword>
<dbReference type="GO" id="GO:0005634">
    <property type="term" value="C:nucleus"/>
    <property type="evidence" value="ECO:0007669"/>
    <property type="project" value="UniProtKB-SubCell"/>
</dbReference>
<feature type="domain" description="C2H2-type" evidence="13">
    <location>
        <begin position="570"/>
        <end position="597"/>
    </location>
</feature>
<dbReference type="GO" id="GO:0003677">
    <property type="term" value="F:DNA binding"/>
    <property type="evidence" value="ECO:0007669"/>
    <property type="project" value="UniProtKB-KW"/>
</dbReference>
<evidence type="ECO:0000313" key="15">
    <source>
        <dbReference type="RefSeq" id="XP_013402455.1"/>
    </source>
</evidence>
<feature type="domain" description="C2H2-type" evidence="13">
    <location>
        <begin position="397"/>
        <end position="428"/>
    </location>
</feature>
<evidence type="ECO:0000256" key="9">
    <source>
        <dbReference type="ARBA" id="ARBA00023163"/>
    </source>
</evidence>
<dbReference type="Pfam" id="PF00096">
    <property type="entry name" value="zf-C2H2"/>
    <property type="match status" value="8"/>
</dbReference>
<keyword evidence="9" id="KW-0804">Transcription</keyword>
<dbReference type="SMART" id="SM00355">
    <property type="entry name" value="ZnF_C2H2"/>
    <property type="match status" value="14"/>
</dbReference>
<evidence type="ECO:0000256" key="8">
    <source>
        <dbReference type="ARBA" id="ARBA00023125"/>
    </source>
</evidence>
<dbReference type="FunFam" id="3.30.160.60:FF:001289">
    <property type="entry name" value="Zinc finger protein 574"/>
    <property type="match status" value="1"/>
</dbReference>
<dbReference type="FunFam" id="3.30.160.60:FF:002343">
    <property type="entry name" value="Zinc finger protein 33A"/>
    <property type="match status" value="2"/>
</dbReference>
<feature type="domain" description="C2H2-type" evidence="13">
    <location>
        <begin position="626"/>
        <end position="653"/>
    </location>
</feature>
<dbReference type="PANTHER" id="PTHR16515:SF49">
    <property type="entry name" value="GASTRULA ZINC FINGER PROTEIN XLCGF49.1-LIKE-RELATED"/>
    <property type="match status" value="1"/>
</dbReference>
<comment type="function">
    <text evidence="1">May be involved in transcriptional regulation.</text>
</comment>
<accession>A0A1S3IW89</accession>
<evidence type="ECO:0000256" key="7">
    <source>
        <dbReference type="ARBA" id="ARBA00023015"/>
    </source>
</evidence>
<feature type="region of interest" description="Disordered" evidence="12">
    <location>
        <begin position="480"/>
        <end position="502"/>
    </location>
</feature>
<keyword evidence="7" id="KW-0805">Transcription regulation</keyword>
<dbReference type="FunFam" id="3.30.160.60:FF:000110">
    <property type="entry name" value="Zinc finger protein-like"/>
    <property type="match status" value="1"/>
</dbReference>
<evidence type="ECO:0000256" key="1">
    <source>
        <dbReference type="ARBA" id="ARBA00003767"/>
    </source>
</evidence>
<evidence type="ECO:0000256" key="11">
    <source>
        <dbReference type="PROSITE-ProRule" id="PRU00042"/>
    </source>
</evidence>
<keyword evidence="5 11" id="KW-0863">Zinc-finger</keyword>
<dbReference type="KEGG" id="lak:106168073"/>
<feature type="region of interest" description="Disordered" evidence="12">
    <location>
        <begin position="144"/>
        <end position="165"/>
    </location>
</feature>
<dbReference type="GeneID" id="106168073"/>
<dbReference type="Proteomes" id="UP000085678">
    <property type="component" value="Unplaced"/>
</dbReference>
<keyword evidence="3" id="KW-0479">Metal-binding</keyword>
<feature type="compositionally biased region" description="Basic and acidic residues" evidence="12">
    <location>
        <begin position="486"/>
        <end position="500"/>
    </location>
</feature>
<feature type="compositionally biased region" description="Basic and acidic residues" evidence="12">
    <location>
        <begin position="147"/>
        <end position="158"/>
    </location>
</feature>
<evidence type="ECO:0000256" key="5">
    <source>
        <dbReference type="ARBA" id="ARBA00022771"/>
    </source>
</evidence>
<feature type="domain" description="C2H2-type" evidence="13">
    <location>
        <begin position="598"/>
        <end position="625"/>
    </location>
</feature>
<gene>
    <name evidence="15" type="primary">LOC106168073</name>
</gene>
<dbReference type="InterPro" id="IPR013087">
    <property type="entry name" value="Znf_C2H2_type"/>
</dbReference>
<feature type="domain" description="C2H2-type" evidence="13">
    <location>
        <begin position="431"/>
        <end position="458"/>
    </location>
</feature>
<dbReference type="SUPFAM" id="SSF57667">
    <property type="entry name" value="beta-beta-alpha zinc fingers"/>
    <property type="match status" value="7"/>
</dbReference>
<keyword evidence="10" id="KW-0539">Nucleus</keyword>
<evidence type="ECO:0000256" key="10">
    <source>
        <dbReference type="ARBA" id="ARBA00023242"/>
    </source>
</evidence>
<evidence type="ECO:0000256" key="12">
    <source>
        <dbReference type="SAM" id="MobiDB-lite"/>
    </source>
</evidence>
<protein>
    <submittedName>
        <fullName evidence="15">Zinc finger protein 665 isoform X1</fullName>
    </submittedName>
</protein>
<dbReference type="RefSeq" id="XP_013402455.1">
    <property type="nucleotide sequence ID" value="XM_013547001.1"/>
</dbReference>
<proteinExistence type="predicted"/>
<dbReference type="OrthoDB" id="6274627at2759"/>
<organism evidence="14 15">
    <name type="scientific">Lingula anatina</name>
    <name type="common">Brachiopod</name>
    <name type="synonym">Lingula unguis</name>
    <dbReference type="NCBI Taxonomy" id="7574"/>
    <lineage>
        <taxon>Eukaryota</taxon>
        <taxon>Metazoa</taxon>
        <taxon>Spiralia</taxon>
        <taxon>Lophotrochozoa</taxon>
        <taxon>Brachiopoda</taxon>
        <taxon>Linguliformea</taxon>
        <taxon>Lingulata</taxon>
        <taxon>Lingulida</taxon>
        <taxon>Linguloidea</taxon>
        <taxon>Lingulidae</taxon>
        <taxon>Lingula</taxon>
    </lineage>
</organism>
<reference evidence="15" key="1">
    <citation type="submission" date="2025-08" db="UniProtKB">
        <authorList>
            <consortium name="RefSeq"/>
        </authorList>
    </citation>
    <scope>IDENTIFICATION</scope>
    <source>
        <tissue evidence="15">Gonads</tissue>
    </source>
</reference>
<feature type="domain" description="C2H2-type" evidence="13">
    <location>
        <begin position="514"/>
        <end position="541"/>
    </location>
</feature>
<feature type="domain" description="C2H2-type" evidence="13">
    <location>
        <begin position="542"/>
        <end position="569"/>
    </location>
</feature>
<feature type="domain" description="C2H2-type" evidence="13">
    <location>
        <begin position="277"/>
        <end position="304"/>
    </location>
</feature>
<evidence type="ECO:0000313" key="14">
    <source>
        <dbReference type="Proteomes" id="UP000085678"/>
    </source>
</evidence>
<feature type="domain" description="C2H2-type" evidence="13">
    <location>
        <begin position="369"/>
        <end position="396"/>
    </location>
</feature>
<feature type="domain" description="C2H2-type" evidence="13">
    <location>
        <begin position="654"/>
        <end position="681"/>
    </location>
</feature>
<name>A0A1S3IW89_LINAN</name>
<dbReference type="PROSITE" id="PS00028">
    <property type="entry name" value="ZINC_FINGER_C2H2_1"/>
    <property type="match status" value="10"/>
</dbReference>
<dbReference type="GO" id="GO:0008270">
    <property type="term" value="F:zinc ion binding"/>
    <property type="evidence" value="ECO:0007669"/>
    <property type="project" value="UniProtKB-KW"/>
</dbReference>
<evidence type="ECO:0000256" key="6">
    <source>
        <dbReference type="ARBA" id="ARBA00022833"/>
    </source>
</evidence>
<dbReference type="InterPro" id="IPR050331">
    <property type="entry name" value="Zinc_finger"/>
</dbReference>
<evidence type="ECO:0000256" key="4">
    <source>
        <dbReference type="ARBA" id="ARBA00022737"/>
    </source>
</evidence>
<keyword evidence="6" id="KW-0862">Zinc</keyword>
<dbReference type="PROSITE" id="PS50157">
    <property type="entry name" value="ZINC_FINGER_C2H2_2"/>
    <property type="match status" value="13"/>
</dbReference>
<sequence length="854" mass="95778">MNQIAESSLEWEYRKGDLAVLIETLEHAISIVKTLPQEKGKEAWLLWKAFTEKILNLLQGVCKEDAMIGPQNELYRTSKARTERMEVESEISSHGMANNSGTSTSSATCLKCISQKKTDLVCTTVSPVWDHLTESENAGVHSITAAHSDESHSAKESDSSTLGRTRYQTRHAFRKFTQINSHSTEQPTVVEKEILGLEKQPTKSCELVDGCTMGEHIQESFGIFSKERTDKIKKFGEFKAENKNPDNLKVFTMDKDQQLVNMSEGLEGACNASSKKKTCKECGKILCNTSSLNIHMRVHSEYKPYKCPKCSKCWAVKSNWKRHVSKCRMKLAGGDRGDSPASSFSSKDENCEESVDGAAQVEDDLGPDKTCPVCSTVLKSQTALSDHMKVHNGDPALTCDLCGQSFHFKSHLSSHIKACRNAQAAEAQGKPKCHLCGKYLSHRSALSVHVKSHAGIKSHKCVGCNRSFLVRSNMRKHRRQCMGEEEANKEQEREKEEKMNKAPNIPRVKRSTSIQCKECGKVFSGTGSLYLHMRQHTGERPFRCSVCNKDFSIKSNMLRHERTHTGSKPYECPECHQCFTENGSLKIHMRKHTGDRPFVCTLCGKAFMQSGSLKSHLATHVNQKNHLCDWCGKAFAQKTHLQAHVRRHKNIRNYKCEECPMKFVNKGDLNRHQKKHTGERPFLCTFCPKTFTRLHYLKEHMHIHTGEKPFGCKICGAKFSDRSSALKHEKKHDNREPQQSLRCLLLSQFPTGGTLGQAQDSPQPSVTFVIKDEMASSTNHQQFISMLQTRNPVDVIQTVTTSATPHTEEYVNSAVDTIGHTGALMSAMTGPEPGHEIPEPATMVTLSSEDLYTN</sequence>
<keyword evidence="14" id="KW-1185">Reference proteome</keyword>
<dbReference type="FunFam" id="3.30.160.60:FF:000446">
    <property type="entry name" value="Zinc finger protein"/>
    <property type="match status" value="1"/>
</dbReference>
<evidence type="ECO:0000259" key="13">
    <source>
        <dbReference type="PROSITE" id="PS50157"/>
    </source>
</evidence>